<accession>A0A7X5UEA5</accession>
<organism evidence="2 3">
    <name type="scientific">Luteibacter anthropi</name>
    <dbReference type="NCBI Taxonomy" id="564369"/>
    <lineage>
        <taxon>Bacteria</taxon>
        <taxon>Pseudomonadati</taxon>
        <taxon>Pseudomonadota</taxon>
        <taxon>Gammaproteobacteria</taxon>
        <taxon>Lysobacterales</taxon>
        <taxon>Rhodanobacteraceae</taxon>
        <taxon>Luteibacter</taxon>
    </lineage>
</organism>
<feature type="non-terminal residue" evidence="2">
    <location>
        <position position="193"/>
    </location>
</feature>
<dbReference type="InterPro" id="IPR025246">
    <property type="entry name" value="IS30-like_HTH"/>
</dbReference>
<evidence type="ECO:0000313" key="2">
    <source>
        <dbReference type="EMBL" id="NII08924.1"/>
    </source>
</evidence>
<dbReference type="InterPro" id="IPR051917">
    <property type="entry name" value="Transposase-Integrase"/>
</dbReference>
<dbReference type="GO" id="GO:0005829">
    <property type="term" value="C:cytosol"/>
    <property type="evidence" value="ECO:0007669"/>
    <property type="project" value="TreeGrafter"/>
</dbReference>
<name>A0A7X5UEA5_9GAMM</name>
<sequence>MSRTVRLWHHLSAAERRQIWADWQAGVPPASIARSLGRHDEIIHYVLRQRGGFAPPPRKRAARTLQLAEREEISRGLCQGHSLHQIAQTLGRAPSSISREVRRNGGPGRYRAANADQRAWAQAKRPKACRLACHGALRRVVAAKLALRWAPQQISGWLAQRYPQDDSMRVSHETIYRSLFVQTRGVLKKQLLA</sequence>
<protein>
    <submittedName>
        <fullName evidence="2">IS30 family transposase</fullName>
    </submittedName>
</protein>
<dbReference type="Proteomes" id="UP000490980">
    <property type="component" value="Unassembled WGS sequence"/>
</dbReference>
<evidence type="ECO:0000313" key="3">
    <source>
        <dbReference type="Proteomes" id="UP000490980"/>
    </source>
</evidence>
<evidence type="ECO:0000259" key="1">
    <source>
        <dbReference type="Pfam" id="PF13936"/>
    </source>
</evidence>
<reference evidence="2 3" key="1">
    <citation type="submission" date="2020-03" db="EMBL/GenBank/DDBJ databases">
        <authorList>
            <person name="Lai Q."/>
        </authorList>
    </citation>
    <scope>NUCLEOTIDE SEQUENCE [LARGE SCALE GENOMIC DNA]</scope>
    <source>
        <strain evidence="2 3">CCUG 25036</strain>
    </source>
</reference>
<dbReference type="PANTHER" id="PTHR10948:SF23">
    <property type="entry name" value="TRANSPOSASE INSI FOR INSERTION SEQUENCE ELEMENT IS30A-RELATED"/>
    <property type="match status" value="1"/>
</dbReference>
<comment type="caution">
    <text evidence="2">The sequence shown here is derived from an EMBL/GenBank/DDBJ whole genome shotgun (WGS) entry which is preliminary data.</text>
</comment>
<feature type="domain" description="Transposase IS30-like HTH" evidence="1">
    <location>
        <begin position="63"/>
        <end position="104"/>
    </location>
</feature>
<dbReference type="PANTHER" id="PTHR10948">
    <property type="entry name" value="TRANSPOSASE"/>
    <property type="match status" value="1"/>
</dbReference>
<dbReference type="EMBL" id="JAARLZ010000016">
    <property type="protein sequence ID" value="NII08924.1"/>
    <property type="molecule type" value="Genomic_DNA"/>
</dbReference>
<dbReference type="GO" id="GO:0004803">
    <property type="term" value="F:transposase activity"/>
    <property type="evidence" value="ECO:0007669"/>
    <property type="project" value="TreeGrafter"/>
</dbReference>
<dbReference type="Pfam" id="PF13936">
    <property type="entry name" value="HTH_38"/>
    <property type="match status" value="1"/>
</dbReference>
<proteinExistence type="predicted"/>
<gene>
    <name evidence="2" type="ORF">HBF25_21285</name>
</gene>
<dbReference type="AlphaFoldDB" id="A0A7X5UEA5"/>
<dbReference type="GO" id="GO:0032196">
    <property type="term" value="P:transposition"/>
    <property type="evidence" value="ECO:0007669"/>
    <property type="project" value="TreeGrafter"/>
</dbReference>
<keyword evidence="3" id="KW-1185">Reference proteome</keyword>
<dbReference type="RefSeq" id="WP_166952602.1">
    <property type="nucleotide sequence ID" value="NZ_JAARLZ010000016.1"/>
</dbReference>